<evidence type="ECO:0000256" key="3">
    <source>
        <dbReference type="ARBA" id="ARBA00022475"/>
    </source>
</evidence>
<reference evidence="8 9" key="1">
    <citation type="submission" date="2015-01" db="EMBL/GenBank/DDBJ databases">
        <title>Draft genome of the acidophilic iron oxidizer Ferrimicrobium acidiphilum strain T23.</title>
        <authorList>
            <person name="Poehlein A."/>
            <person name="Eisen S."/>
            <person name="Schloemann M."/>
            <person name="Johnson B.D."/>
            <person name="Daniel R."/>
            <person name="Muehling M."/>
        </authorList>
    </citation>
    <scope>NUCLEOTIDE SEQUENCE [LARGE SCALE GENOMIC DNA]</scope>
    <source>
        <strain evidence="8 9">T23</strain>
    </source>
</reference>
<evidence type="ECO:0000259" key="7">
    <source>
        <dbReference type="Pfam" id="PF12696"/>
    </source>
</evidence>
<dbReference type="GO" id="GO:0005886">
    <property type="term" value="C:plasma membrane"/>
    <property type="evidence" value="ECO:0007669"/>
    <property type="project" value="UniProtKB-SubCell"/>
</dbReference>
<organism evidence="8 9">
    <name type="scientific">Ferrimicrobium acidiphilum DSM 19497</name>
    <dbReference type="NCBI Taxonomy" id="1121877"/>
    <lineage>
        <taxon>Bacteria</taxon>
        <taxon>Bacillati</taxon>
        <taxon>Actinomycetota</taxon>
        <taxon>Acidimicrobiia</taxon>
        <taxon>Acidimicrobiales</taxon>
        <taxon>Acidimicrobiaceae</taxon>
        <taxon>Ferrimicrobium</taxon>
    </lineage>
</organism>
<keyword evidence="4" id="KW-0812">Transmembrane</keyword>
<dbReference type="Pfam" id="PF02534">
    <property type="entry name" value="T4SS-DNA_transf"/>
    <property type="match status" value="1"/>
</dbReference>
<dbReference type="Pfam" id="PF12696">
    <property type="entry name" value="TraG-D_C"/>
    <property type="match status" value="1"/>
</dbReference>
<dbReference type="PANTHER" id="PTHR37937:SF1">
    <property type="entry name" value="CONJUGATIVE TRANSFER: DNA TRANSPORT"/>
    <property type="match status" value="1"/>
</dbReference>
<comment type="caution">
    <text evidence="8">The sequence shown here is derived from an EMBL/GenBank/DDBJ whole genome shotgun (WGS) entry which is preliminary data.</text>
</comment>
<dbReference type="eggNOG" id="COG3505">
    <property type="taxonomic scope" value="Bacteria"/>
</dbReference>
<comment type="subcellular location">
    <subcellularLocation>
        <location evidence="1">Cell membrane</location>
        <topology evidence="1">Multi-pass membrane protein</topology>
    </subcellularLocation>
</comment>
<dbReference type="STRING" id="1121877.FEAC_12330"/>
<dbReference type="RefSeq" id="WP_052565766.1">
    <property type="nucleotide sequence ID" value="NZ_JXUW01000009.1"/>
</dbReference>
<dbReference type="InterPro" id="IPR003688">
    <property type="entry name" value="TraG/VirD4"/>
</dbReference>
<dbReference type="EMBL" id="JXUW01000009">
    <property type="protein sequence ID" value="KJE76909.1"/>
    <property type="molecule type" value="Genomic_DNA"/>
</dbReference>
<comment type="similarity">
    <text evidence="2">Belongs to the VirD4/TraG family.</text>
</comment>
<dbReference type="Proteomes" id="UP000032336">
    <property type="component" value="Unassembled WGS sequence"/>
</dbReference>
<dbReference type="SUPFAM" id="SSF52540">
    <property type="entry name" value="P-loop containing nucleoside triphosphate hydrolases"/>
    <property type="match status" value="1"/>
</dbReference>
<proteinExistence type="inferred from homology"/>
<dbReference type="GeneID" id="78372459"/>
<protein>
    <submittedName>
        <fullName evidence="8">Conjugal transfer protein TraG</fullName>
    </submittedName>
</protein>
<dbReference type="InterPro" id="IPR051539">
    <property type="entry name" value="T4SS-coupling_protein"/>
</dbReference>
<name>A0A0D8FVC9_9ACTN</name>
<keyword evidence="9" id="KW-1185">Reference proteome</keyword>
<dbReference type="InterPro" id="IPR027417">
    <property type="entry name" value="P-loop_NTPase"/>
</dbReference>
<evidence type="ECO:0000256" key="1">
    <source>
        <dbReference type="ARBA" id="ARBA00004651"/>
    </source>
</evidence>
<keyword evidence="5" id="KW-1133">Transmembrane helix</keyword>
<dbReference type="CDD" id="cd01127">
    <property type="entry name" value="TrwB_TraG_TraD_VirD4"/>
    <property type="match status" value="1"/>
</dbReference>
<keyword evidence="3" id="KW-1003">Cell membrane</keyword>
<dbReference type="Gene3D" id="3.40.50.300">
    <property type="entry name" value="P-loop containing nucleotide triphosphate hydrolases"/>
    <property type="match status" value="1"/>
</dbReference>
<evidence type="ECO:0000256" key="6">
    <source>
        <dbReference type="ARBA" id="ARBA00023136"/>
    </source>
</evidence>
<dbReference type="AlphaFoldDB" id="A0A0D8FVC9"/>
<evidence type="ECO:0000313" key="8">
    <source>
        <dbReference type="EMBL" id="KJE76909.1"/>
    </source>
</evidence>
<accession>A0A0D8FVC9</accession>
<evidence type="ECO:0000256" key="2">
    <source>
        <dbReference type="ARBA" id="ARBA00008806"/>
    </source>
</evidence>
<evidence type="ECO:0000256" key="5">
    <source>
        <dbReference type="ARBA" id="ARBA00022989"/>
    </source>
</evidence>
<gene>
    <name evidence="8" type="primary">traG</name>
    <name evidence="8" type="ORF">FEAC_12330</name>
</gene>
<sequence>MNVNRAHSLLVVGPTRSGKTTRVVLPNLCSFTGSLVATSVKTDLLAAEVLQARERRGRLVIIGDQRLATHRWDPTCEAVDDRQAAAIAHALVLAQPSFGVTSGDTQFWYQLAEPIVAGVLRASQLTGAPMLGWIDDPGELYRSLNTHGAHRLAEAVLAICAMEDRQRDSVLLTARGLLAPLAHGGNELPTIRVAELLEGESSSTFLVASAAEQEFLSLLFSLLLSRIVAAALESRREHPLLLCLDELANLAPIPNLDRLAAIGVGQGVRLISIVQDLAQLESRYGRSANSIINNHASKLFMSPTSDPITRSYLRDMAPDALGSRYPMFMEGSRPMVRLLTYSKTRA</sequence>
<dbReference type="InterPro" id="IPR032689">
    <property type="entry name" value="TraG-D_C"/>
</dbReference>
<evidence type="ECO:0000313" key="9">
    <source>
        <dbReference type="Proteomes" id="UP000032336"/>
    </source>
</evidence>
<feature type="domain" description="TraD/TraG TraM recognition site" evidence="7">
    <location>
        <begin position="239"/>
        <end position="312"/>
    </location>
</feature>
<keyword evidence="6" id="KW-0472">Membrane</keyword>
<dbReference type="PANTHER" id="PTHR37937">
    <property type="entry name" value="CONJUGATIVE TRANSFER: DNA TRANSPORT"/>
    <property type="match status" value="1"/>
</dbReference>
<evidence type="ECO:0000256" key="4">
    <source>
        <dbReference type="ARBA" id="ARBA00022692"/>
    </source>
</evidence>